<feature type="transmembrane region" description="Helical" evidence="1">
    <location>
        <begin position="140"/>
        <end position="162"/>
    </location>
</feature>
<reference evidence="2 3" key="1">
    <citation type="journal article" date="2019" name="Nat. Ecol. Evol.">
        <title>Megaphylogeny resolves global patterns of mushroom evolution.</title>
        <authorList>
            <person name="Varga T."/>
            <person name="Krizsan K."/>
            <person name="Foldi C."/>
            <person name="Dima B."/>
            <person name="Sanchez-Garcia M."/>
            <person name="Sanchez-Ramirez S."/>
            <person name="Szollosi G.J."/>
            <person name="Szarkandi J.G."/>
            <person name="Papp V."/>
            <person name="Albert L."/>
            <person name="Andreopoulos W."/>
            <person name="Angelini C."/>
            <person name="Antonin V."/>
            <person name="Barry K.W."/>
            <person name="Bougher N.L."/>
            <person name="Buchanan P."/>
            <person name="Buyck B."/>
            <person name="Bense V."/>
            <person name="Catcheside P."/>
            <person name="Chovatia M."/>
            <person name="Cooper J."/>
            <person name="Damon W."/>
            <person name="Desjardin D."/>
            <person name="Finy P."/>
            <person name="Geml J."/>
            <person name="Haridas S."/>
            <person name="Hughes K."/>
            <person name="Justo A."/>
            <person name="Karasinski D."/>
            <person name="Kautmanova I."/>
            <person name="Kiss B."/>
            <person name="Kocsube S."/>
            <person name="Kotiranta H."/>
            <person name="LaButti K.M."/>
            <person name="Lechner B.E."/>
            <person name="Liimatainen K."/>
            <person name="Lipzen A."/>
            <person name="Lukacs Z."/>
            <person name="Mihaltcheva S."/>
            <person name="Morgado L.N."/>
            <person name="Niskanen T."/>
            <person name="Noordeloos M.E."/>
            <person name="Ohm R.A."/>
            <person name="Ortiz-Santana B."/>
            <person name="Ovrebo C."/>
            <person name="Racz N."/>
            <person name="Riley R."/>
            <person name="Savchenko A."/>
            <person name="Shiryaev A."/>
            <person name="Soop K."/>
            <person name="Spirin V."/>
            <person name="Szebenyi C."/>
            <person name="Tomsovsky M."/>
            <person name="Tulloss R.E."/>
            <person name="Uehling J."/>
            <person name="Grigoriev I.V."/>
            <person name="Vagvolgyi C."/>
            <person name="Papp T."/>
            <person name="Martin F.M."/>
            <person name="Miettinen O."/>
            <person name="Hibbett D.S."/>
            <person name="Nagy L.G."/>
        </authorList>
    </citation>
    <scope>NUCLEOTIDE SEQUENCE [LARGE SCALE GENOMIC DNA]</scope>
    <source>
        <strain evidence="2 3">CBS 121175</strain>
    </source>
</reference>
<evidence type="ECO:0000256" key="1">
    <source>
        <dbReference type="SAM" id="Phobius"/>
    </source>
</evidence>
<feature type="transmembrane region" description="Helical" evidence="1">
    <location>
        <begin position="58"/>
        <end position="79"/>
    </location>
</feature>
<protein>
    <recommendedName>
        <fullName evidence="4">G protein-coupled receptor</fullName>
    </recommendedName>
</protein>
<evidence type="ECO:0008006" key="4">
    <source>
        <dbReference type="Google" id="ProtNLM"/>
    </source>
</evidence>
<feature type="transmembrane region" description="Helical" evidence="1">
    <location>
        <begin position="182"/>
        <end position="204"/>
    </location>
</feature>
<evidence type="ECO:0000313" key="3">
    <source>
        <dbReference type="Proteomes" id="UP000307440"/>
    </source>
</evidence>
<organism evidence="2 3">
    <name type="scientific">Coprinopsis marcescibilis</name>
    <name type="common">Agaric fungus</name>
    <name type="synonym">Psathyrella marcescibilis</name>
    <dbReference type="NCBI Taxonomy" id="230819"/>
    <lineage>
        <taxon>Eukaryota</taxon>
        <taxon>Fungi</taxon>
        <taxon>Dikarya</taxon>
        <taxon>Basidiomycota</taxon>
        <taxon>Agaricomycotina</taxon>
        <taxon>Agaricomycetes</taxon>
        <taxon>Agaricomycetidae</taxon>
        <taxon>Agaricales</taxon>
        <taxon>Agaricineae</taxon>
        <taxon>Psathyrellaceae</taxon>
        <taxon>Coprinopsis</taxon>
    </lineage>
</organism>
<accession>A0A5C3L204</accession>
<evidence type="ECO:0000313" key="2">
    <source>
        <dbReference type="EMBL" id="TFK22258.1"/>
    </source>
</evidence>
<keyword evidence="1" id="KW-0472">Membrane</keyword>
<dbReference type="OrthoDB" id="2796825at2759"/>
<keyword evidence="1" id="KW-1133">Transmembrane helix</keyword>
<keyword evidence="1" id="KW-0812">Transmembrane</keyword>
<dbReference type="Proteomes" id="UP000307440">
    <property type="component" value="Unassembled WGS sequence"/>
</dbReference>
<feature type="transmembrane region" description="Helical" evidence="1">
    <location>
        <begin position="240"/>
        <end position="260"/>
    </location>
</feature>
<proteinExistence type="predicted"/>
<keyword evidence="3" id="KW-1185">Reference proteome</keyword>
<sequence length="339" mass="37124">MSIAEMDRFRELTRSLVNSTYASINIYLAVSGIQLFIFLHILVIFLGASGDVRRSQKLYVTFSGLLCSCFMVVAILRSVEVGTGLVMFRSFYEAMQHASKTRLPATSVIEQVFALMLQSLGEGVLLYRCYIIWRNRKVMLLLPVTLYVASAAVGIVALVLFISTVNNDRASGDILHKGRLAAAYYLLSVSVNCTTTGLIAWPIIRMRREMRKVSANTPFDVSNVHAKTYTHVLSILAESALPFTLVGMVSAALVVILASFPASRDAIATLPIANAIWVCACALAPQLIIFRVAVGQSWTRNPTALMTTLSRPSFVEPGRVLEEDIEDIGSPALPSLGNR</sequence>
<dbReference type="EMBL" id="ML210245">
    <property type="protein sequence ID" value="TFK22258.1"/>
    <property type="molecule type" value="Genomic_DNA"/>
</dbReference>
<feature type="transmembrane region" description="Helical" evidence="1">
    <location>
        <begin position="24"/>
        <end position="46"/>
    </location>
</feature>
<name>A0A5C3L204_COPMA</name>
<feature type="transmembrane region" description="Helical" evidence="1">
    <location>
        <begin position="266"/>
        <end position="290"/>
    </location>
</feature>
<dbReference type="AlphaFoldDB" id="A0A5C3L204"/>
<gene>
    <name evidence="2" type="ORF">FA15DRAFT_706525</name>
</gene>